<sequence>MHKPDQSDPDMQPSDQPDPTHGSELPTYQIDLDASLIGQILASYNLLGVAYGDADAQTIAEDRFAGYNFRVDLMHEPPEWSLVVKVQPILDAGVLLRLPDRILRGMFDHQGFIVFRDLPVEGLKEHVELTVEFEARYN</sequence>
<keyword evidence="3" id="KW-1185">Reference proteome</keyword>
<proteinExistence type="predicted"/>
<feature type="region of interest" description="Disordered" evidence="1">
    <location>
        <begin position="1"/>
        <end position="25"/>
    </location>
</feature>
<feature type="compositionally biased region" description="Low complexity" evidence="1">
    <location>
        <begin position="9"/>
        <end position="19"/>
    </location>
</feature>
<dbReference type="Proteomes" id="UP001193081">
    <property type="component" value="Unassembled WGS sequence"/>
</dbReference>
<name>A0ABS4D5V6_9CHLR</name>
<dbReference type="RefSeq" id="WP_135476883.1">
    <property type="nucleotide sequence ID" value="NZ_SIJK02000004.1"/>
</dbReference>
<evidence type="ECO:0000313" key="3">
    <source>
        <dbReference type="Proteomes" id="UP001193081"/>
    </source>
</evidence>
<accession>A0ABS4D5V6</accession>
<protein>
    <submittedName>
        <fullName evidence="2">Uncharacterized protein</fullName>
    </submittedName>
</protein>
<organism evidence="2 3">
    <name type="scientific">Candidatus Chloroploca mongolica</name>
    <dbReference type="NCBI Taxonomy" id="2528176"/>
    <lineage>
        <taxon>Bacteria</taxon>
        <taxon>Bacillati</taxon>
        <taxon>Chloroflexota</taxon>
        <taxon>Chloroflexia</taxon>
        <taxon>Chloroflexales</taxon>
        <taxon>Chloroflexineae</taxon>
        <taxon>Oscillochloridaceae</taxon>
        <taxon>Candidatus Chloroploca</taxon>
    </lineage>
</organism>
<evidence type="ECO:0000313" key="2">
    <source>
        <dbReference type="EMBL" id="MBP1464824.1"/>
    </source>
</evidence>
<dbReference type="EMBL" id="SIJK02000004">
    <property type="protein sequence ID" value="MBP1464824.1"/>
    <property type="molecule type" value="Genomic_DNA"/>
</dbReference>
<comment type="caution">
    <text evidence="2">The sequence shown here is derived from an EMBL/GenBank/DDBJ whole genome shotgun (WGS) entry which is preliminary data.</text>
</comment>
<gene>
    <name evidence="2" type="ORF">EYB53_003780</name>
</gene>
<reference evidence="2 3" key="1">
    <citation type="submission" date="2021-03" db="EMBL/GenBank/DDBJ databases">
        <authorList>
            <person name="Grouzdev D.S."/>
        </authorList>
    </citation>
    <scope>NUCLEOTIDE SEQUENCE [LARGE SCALE GENOMIC DNA]</scope>
    <source>
        <strain evidence="2 3">M50-1</strain>
    </source>
</reference>
<evidence type="ECO:0000256" key="1">
    <source>
        <dbReference type="SAM" id="MobiDB-lite"/>
    </source>
</evidence>